<sequence>MDHYDVIVVGMGPAGIFTVYELTKQQPDLKILFIDKGHAIHQRRCPINEKKIQKCPPPAGRKEFAGCLPACSITSGFGGAGAYSDGKFNITTAFGGWMQDYLPASEVLELIKYVDAINLDHGAPEESTDPTTDEVRNIERRGLGAGLKLLRASVRHLGTEVNMQILTSIYETLKERCHMMHRTEVADILTEKTVDGHRVTGVKLKKKEEEIYADNVVIVPGRDGSEWLGGLLRERGYTMVNNQVDIGVRVETSDVIMEEINTHLYEAKFVYNTSVGTKVRTFCSNPSGHVVVENHSGIMTANGHAYKDPKLGSENTNFALLVSHTFTEPFDKPNAFAQEISERANDLSDGSVIVQKYGDIMKGRRSTEKRIKEGFLEPTLKEAVPGDLGLVLPYNTMRSLIEMMEALDKVTPGIASEHTLFYGVEAKFYSSRPILNNEFETEISGLYAGGDGGGVTRGLAQAGANGVHIARAILKKVSSTPDVNKKEPHPAY</sequence>
<dbReference type="AlphaFoldDB" id="A0A9Q4B1I9"/>
<dbReference type="Gene3D" id="3.50.50.60">
    <property type="entry name" value="FAD/NAD(P)-binding domain"/>
    <property type="match status" value="2"/>
</dbReference>
<feature type="domain" description="FAD-dependent protein C-terminal" evidence="1">
    <location>
        <begin position="246"/>
        <end position="427"/>
    </location>
</feature>
<dbReference type="InterPro" id="IPR036188">
    <property type="entry name" value="FAD/NAD-bd_sf"/>
</dbReference>
<dbReference type="InterPro" id="IPR049516">
    <property type="entry name" value="FAD-depend_C"/>
</dbReference>
<dbReference type="PANTHER" id="PTHR43106:SF1">
    <property type="entry name" value="DEHYDROGENASE-RELATED"/>
    <property type="match status" value="1"/>
</dbReference>
<name>A0A9Q4B1I9_SALAG</name>
<dbReference type="PIRSF" id="PIRSF038984">
    <property type="entry name" value="FAD_binding_protein"/>
    <property type="match status" value="1"/>
</dbReference>
<protein>
    <submittedName>
        <fullName evidence="2">NAD(P)/FAD-dependent oxidoreductase</fullName>
    </submittedName>
</protein>
<gene>
    <name evidence="2" type="ORF">HXA33_08710</name>
</gene>
<reference evidence="2" key="1">
    <citation type="submission" date="2020-06" db="EMBL/GenBank/DDBJ databases">
        <title>Insight into the genomes of haloalkaliphilic bacilli from Kenyan soda lakes.</title>
        <authorList>
            <person name="Mwirichia R."/>
            <person name="Villamizar G.C."/>
            <person name="Poehlein A."/>
            <person name="Mugweru J."/>
            <person name="Kipnyargis A."/>
            <person name="Kiplimo D."/>
            <person name="Orwa P."/>
            <person name="Daniel R."/>
        </authorList>
    </citation>
    <scope>NUCLEOTIDE SEQUENCE</scope>
    <source>
        <strain evidence="2">B1096_S55</strain>
    </source>
</reference>
<organism evidence="2 3">
    <name type="scientific">Salipaludibacillus agaradhaerens</name>
    <name type="common">Bacillus agaradhaerens</name>
    <dbReference type="NCBI Taxonomy" id="76935"/>
    <lineage>
        <taxon>Bacteria</taxon>
        <taxon>Bacillati</taxon>
        <taxon>Bacillota</taxon>
        <taxon>Bacilli</taxon>
        <taxon>Bacillales</taxon>
        <taxon>Bacillaceae</taxon>
    </lineage>
</organism>
<dbReference type="Pfam" id="PF21688">
    <property type="entry name" value="FAD-depend_C"/>
    <property type="match status" value="1"/>
</dbReference>
<dbReference type="EMBL" id="JABXYM010000001">
    <property type="protein sequence ID" value="MCR6096636.1"/>
    <property type="molecule type" value="Genomic_DNA"/>
</dbReference>
<dbReference type="RefSeq" id="WP_257821191.1">
    <property type="nucleotide sequence ID" value="NZ_JABXYM010000001.1"/>
</dbReference>
<evidence type="ECO:0000313" key="3">
    <source>
        <dbReference type="Proteomes" id="UP001057753"/>
    </source>
</evidence>
<proteinExistence type="predicted"/>
<evidence type="ECO:0000313" key="2">
    <source>
        <dbReference type="EMBL" id="MCR6096636.1"/>
    </source>
</evidence>
<evidence type="ECO:0000259" key="1">
    <source>
        <dbReference type="Pfam" id="PF21688"/>
    </source>
</evidence>
<dbReference type="Proteomes" id="UP001057753">
    <property type="component" value="Unassembled WGS sequence"/>
</dbReference>
<comment type="caution">
    <text evidence="2">The sequence shown here is derived from an EMBL/GenBank/DDBJ whole genome shotgun (WGS) entry which is preliminary data.</text>
</comment>
<dbReference type="InterPro" id="IPR028348">
    <property type="entry name" value="FAD-binding_protein"/>
</dbReference>
<dbReference type="SUPFAM" id="SSF51905">
    <property type="entry name" value="FAD/NAD(P)-binding domain"/>
    <property type="match status" value="1"/>
</dbReference>
<keyword evidence="3" id="KW-1185">Reference proteome</keyword>
<accession>A0A9Q4B1I9</accession>
<dbReference type="PANTHER" id="PTHR43106">
    <property type="entry name" value="DEHYDROGENASE-RELATED"/>
    <property type="match status" value="1"/>
</dbReference>